<evidence type="ECO:0000313" key="1">
    <source>
        <dbReference type="EMBL" id="SFW18984.1"/>
    </source>
</evidence>
<dbReference type="Gene3D" id="2.60.40.4140">
    <property type="match status" value="1"/>
</dbReference>
<protein>
    <recommendedName>
        <fullName evidence="3">DUF4625 domain-containing protein</fullName>
    </recommendedName>
</protein>
<gene>
    <name evidence="1" type="ORF">SAMN02927921_00443</name>
</gene>
<dbReference type="STRING" id="1150368.SAMN02927921_00443"/>
<evidence type="ECO:0000313" key="2">
    <source>
        <dbReference type="Proteomes" id="UP000182248"/>
    </source>
</evidence>
<keyword evidence="2" id="KW-1185">Reference proteome</keyword>
<evidence type="ECO:0008006" key="3">
    <source>
        <dbReference type="Google" id="ProtNLM"/>
    </source>
</evidence>
<dbReference type="InterPro" id="IPR027829">
    <property type="entry name" value="DUF4625"/>
</dbReference>
<dbReference type="Pfam" id="PF15418">
    <property type="entry name" value="DUF4625"/>
    <property type="match status" value="1"/>
</dbReference>
<accession>A0A1K1M771</accession>
<organism evidence="1 2">
    <name type="scientific">Sinomicrobium oceani</name>
    <dbReference type="NCBI Taxonomy" id="1150368"/>
    <lineage>
        <taxon>Bacteria</taxon>
        <taxon>Pseudomonadati</taxon>
        <taxon>Bacteroidota</taxon>
        <taxon>Flavobacteriia</taxon>
        <taxon>Flavobacteriales</taxon>
        <taxon>Flavobacteriaceae</taxon>
        <taxon>Sinomicrobium</taxon>
    </lineage>
</organism>
<dbReference type="Proteomes" id="UP000182248">
    <property type="component" value="Unassembled WGS sequence"/>
</dbReference>
<reference evidence="1 2" key="1">
    <citation type="submission" date="2016-11" db="EMBL/GenBank/DDBJ databases">
        <authorList>
            <person name="Jaros S."/>
            <person name="Januszkiewicz K."/>
            <person name="Wedrychowicz H."/>
        </authorList>
    </citation>
    <scope>NUCLEOTIDE SEQUENCE [LARGE SCALE GENOMIC DNA]</scope>
    <source>
        <strain evidence="1 2">CGMCC 1.12145</strain>
    </source>
</reference>
<dbReference type="OrthoDB" id="670730at2"/>
<name>A0A1K1M771_9FLAO</name>
<dbReference type="RefSeq" id="WP_072315739.1">
    <property type="nucleotide sequence ID" value="NZ_FPJE01000002.1"/>
</dbReference>
<dbReference type="PROSITE" id="PS51257">
    <property type="entry name" value="PROKAR_LIPOPROTEIN"/>
    <property type="match status" value="1"/>
</dbReference>
<proteinExistence type="predicted"/>
<sequence>MKSNLKLWTIVLTTGIFFTSCSSDDDSMAKDEEKPEITINYDGGFPQACTELVKGETYNFRARITDNMALASYSLDIHHNFDHHTHDDQGAQCDLEPVKEAVNPMLYMENFSLADGPVSYEIDIPITISENVDTGDYHCMFSVTDQTGWQSRTSVDIKIIE</sequence>
<dbReference type="EMBL" id="FPJE01000002">
    <property type="protein sequence ID" value="SFW18984.1"/>
    <property type="molecule type" value="Genomic_DNA"/>
</dbReference>
<dbReference type="AlphaFoldDB" id="A0A1K1M771"/>